<dbReference type="AlphaFoldDB" id="A0A9Q3JA26"/>
<gene>
    <name evidence="2" type="ORF">O181_097776</name>
</gene>
<name>A0A9Q3JA26_9BASI</name>
<organism evidence="2 3">
    <name type="scientific">Austropuccinia psidii MF-1</name>
    <dbReference type="NCBI Taxonomy" id="1389203"/>
    <lineage>
        <taxon>Eukaryota</taxon>
        <taxon>Fungi</taxon>
        <taxon>Dikarya</taxon>
        <taxon>Basidiomycota</taxon>
        <taxon>Pucciniomycotina</taxon>
        <taxon>Pucciniomycetes</taxon>
        <taxon>Pucciniales</taxon>
        <taxon>Sphaerophragmiaceae</taxon>
        <taxon>Austropuccinia</taxon>
    </lineage>
</organism>
<protein>
    <submittedName>
        <fullName evidence="2">Uncharacterized protein</fullName>
    </submittedName>
</protein>
<evidence type="ECO:0000256" key="1">
    <source>
        <dbReference type="SAM" id="MobiDB-lite"/>
    </source>
</evidence>
<evidence type="ECO:0000313" key="2">
    <source>
        <dbReference type="EMBL" id="MBW0558061.1"/>
    </source>
</evidence>
<accession>A0A9Q3JA26</accession>
<evidence type="ECO:0000313" key="3">
    <source>
        <dbReference type="Proteomes" id="UP000765509"/>
    </source>
</evidence>
<dbReference type="OrthoDB" id="2497232at2759"/>
<feature type="compositionally biased region" description="Polar residues" evidence="1">
    <location>
        <begin position="90"/>
        <end position="102"/>
    </location>
</feature>
<reference evidence="2" key="1">
    <citation type="submission" date="2021-03" db="EMBL/GenBank/DDBJ databases">
        <title>Draft genome sequence of rust myrtle Austropuccinia psidii MF-1, a brazilian biotype.</title>
        <authorList>
            <person name="Quecine M.C."/>
            <person name="Pachon D.M.R."/>
            <person name="Bonatelli M.L."/>
            <person name="Correr F.H."/>
            <person name="Franceschini L.M."/>
            <person name="Leite T.F."/>
            <person name="Margarido G.R.A."/>
            <person name="Almeida C.A."/>
            <person name="Ferrarezi J.A."/>
            <person name="Labate C.A."/>
        </authorList>
    </citation>
    <scope>NUCLEOTIDE SEQUENCE</scope>
    <source>
        <strain evidence="2">MF-1</strain>
    </source>
</reference>
<dbReference type="EMBL" id="AVOT02066188">
    <property type="protein sequence ID" value="MBW0558061.1"/>
    <property type="molecule type" value="Genomic_DNA"/>
</dbReference>
<sequence length="121" mass="13373">MRDKTVTTAKTLDGDEERCILKGYHNEWLTNWCNGFGHFPDLNPPLLGTHGYVPEAKFVQSIMHTYKSFLYVDADEDIPDPVTHTVVSGGHNSESCDTNPWANASRARPNGMPQSKPLGAG</sequence>
<dbReference type="Proteomes" id="UP000765509">
    <property type="component" value="Unassembled WGS sequence"/>
</dbReference>
<feature type="region of interest" description="Disordered" evidence="1">
    <location>
        <begin position="82"/>
        <end position="121"/>
    </location>
</feature>
<proteinExistence type="predicted"/>
<keyword evidence="3" id="KW-1185">Reference proteome</keyword>
<comment type="caution">
    <text evidence="2">The sequence shown here is derived from an EMBL/GenBank/DDBJ whole genome shotgun (WGS) entry which is preliminary data.</text>
</comment>